<dbReference type="Proteomes" id="UP000789920">
    <property type="component" value="Unassembled WGS sequence"/>
</dbReference>
<comment type="caution">
    <text evidence="1">The sequence shown here is derived from an EMBL/GenBank/DDBJ whole genome shotgun (WGS) entry which is preliminary data.</text>
</comment>
<evidence type="ECO:0000313" key="1">
    <source>
        <dbReference type="EMBL" id="CAG8847213.1"/>
    </source>
</evidence>
<gene>
    <name evidence="1" type="ORF">RPERSI_LOCUS34529</name>
</gene>
<organism evidence="1 2">
    <name type="scientific">Racocetra persica</name>
    <dbReference type="NCBI Taxonomy" id="160502"/>
    <lineage>
        <taxon>Eukaryota</taxon>
        <taxon>Fungi</taxon>
        <taxon>Fungi incertae sedis</taxon>
        <taxon>Mucoromycota</taxon>
        <taxon>Glomeromycotina</taxon>
        <taxon>Glomeromycetes</taxon>
        <taxon>Diversisporales</taxon>
        <taxon>Gigasporaceae</taxon>
        <taxon>Racocetra</taxon>
    </lineage>
</organism>
<dbReference type="EMBL" id="CAJVQC010154827">
    <property type="protein sequence ID" value="CAG8847213.1"/>
    <property type="molecule type" value="Genomic_DNA"/>
</dbReference>
<accession>A0ACA9SVN2</accession>
<reference evidence="1" key="1">
    <citation type="submission" date="2021-06" db="EMBL/GenBank/DDBJ databases">
        <authorList>
            <person name="Kallberg Y."/>
            <person name="Tangrot J."/>
            <person name="Rosling A."/>
        </authorList>
    </citation>
    <scope>NUCLEOTIDE SEQUENCE</scope>
    <source>
        <strain evidence="1">MA461A</strain>
    </source>
</reference>
<feature type="non-terminal residue" evidence="1">
    <location>
        <position position="54"/>
    </location>
</feature>
<sequence>MSEQTSHSDMPLDNSEIYEDDILASTELGSQPKRARKGGSSFYKVWSYVTKGVQ</sequence>
<name>A0ACA9SVN2_9GLOM</name>
<evidence type="ECO:0000313" key="2">
    <source>
        <dbReference type="Proteomes" id="UP000789920"/>
    </source>
</evidence>
<proteinExistence type="predicted"/>
<protein>
    <submittedName>
        <fullName evidence="1">9224_t:CDS:1</fullName>
    </submittedName>
</protein>
<keyword evidence="2" id="KW-1185">Reference proteome</keyword>